<dbReference type="InterPro" id="IPR027304">
    <property type="entry name" value="Trigger_fact/SurA_dom_sf"/>
</dbReference>
<feature type="transmembrane region" description="Helical" evidence="12">
    <location>
        <begin position="12"/>
        <end position="29"/>
    </location>
</feature>
<evidence type="ECO:0000313" key="14">
    <source>
        <dbReference type="EMBL" id="MFC3935698.1"/>
    </source>
</evidence>
<comment type="similarity">
    <text evidence="8">Belongs to the PpiD chaperone family.</text>
</comment>
<comment type="subcellular location">
    <subcellularLocation>
        <location evidence="1">Cell inner membrane</location>
        <topology evidence="1">Single-pass type II membrane protein</topology>
        <orientation evidence="1">Periplasmic side</orientation>
    </subcellularLocation>
</comment>
<evidence type="ECO:0000313" key="15">
    <source>
        <dbReference type="Proteomes" id="UP001595693"/>
    </source>
</evidence>
<evidence type="ECO:0000256" key="4">
    <source>
        <dbReference type="ARBA" id="ARBA00022692"/>
    </source>
</evidence>
<accession>A0ABV8DBI7</accession>
<evidence type="ECO:0000256" key="10">
    <source>
        <dbReference type="ARBA" id="ARBA00042775"/>
    </source>
</evidence>
<evidence type="ECO:0000256" key="12">
    <source>
        <dbReference type="SAM" id="Phobius"/>
    </source>
</evidence>
<feature type="domain" description="PpiC" evidence="13">
    <location>
        <begin position="267"/>
        <end position="370"/>
    </location>
</feature>
<evidence type="ECO:0000256" key="6">
    <source>
        <dbReference type="ARBA" id="ARBA00023136"/>
    </source>
</evidence>
<keyword evidence="5 12" id="KW-1133">Transmembrane helix</keyword>
<dbReference type="RefSeq" id="WP_055400782.1">
    <property type="nucleotide sequence ID" value="NZ_JAMXAX010000009.1"/>
</dbReference>
<keyword evidence="7" id="KW-0143">Chaperone</keyword>
<evidence type="ECO:0000256" key="11">
    <source>
        <dbReference type="PROSITE-ProRule" id="PRU00278"/>
    </source>
</evidence>
<evidence type="ECO:0000256" key="1">
    <source>
        <dbReference type="ARBA" id="ARBA00004382"/>
    </source>
</evidence>
<keyword evidence="4 12" id="KW-0812">Transmembrane</keyword>
<keyword evidence="11" id="KW-0413">Isomerase</keyword>
<proteinExistence type="inferred from homology"/>
<keyword evidence="15" id="KW-1185">Reference proteome</keyword>
<evidence type="ECO:0000256" key="7">
    <source>
        <dbReference type="ARBA" id="ARBA00023186"/>
    </source>
</evidence>
<evidence type="ECO:0000259" key="13">
    <source>
        <dbReference type="PROSITE" id="PS50198"/>
    </source>
</evidence>
<dbReference type="Pfam" id="PF13624">
    <property type="entry name" value="SurA_N_3"/>
    <property type="match status" value="1"/>
</dbReference>
<evidence type="ECO:0000256" key="8">
    <source>
        <dbReference type="ARBA" id="ARBA00038408"/>
    </source>
</evidence>
<comment type="caution">
    <text evidence="14">The sequence shown here is derived from an EMBL/GenBank/DDBJ whole genome shotgun (WGS) entry which is preliminary data.</text>
</comment>
<dbReference type="PANTHER" id="PTHR47529:SF1">
    <property type="entry name" value="PERIPLASMIC CHAPERONE PPID"/>
    <property type="match status" value="1"/>
</dbReference>
<evidence type="ECO:0000256" key="9">
    <source>
        <dbReference type="ARBA" id="ARBA00040743"/>
    </source>
</evidence>
<evidence type="ECO:0000256" key="5">
    <source>
        <dbReference type="ARBA" id="ARBA00022989"/>
    </source>
</evidence>
<protein>
    <recommendedName>
        <fullName evidence="9">Periplasmic chaperone PpiD</fullName>
    </recommendedName>
    <alternativeName>
        <fullName evidence="10">Periplasmic folding chaperone</fullName>
    </alternativeName>
</protein>
<keyword evidence="6 12" id="KW-0472">Membrane</keyword>
<dbReference type="SUPFAM" id="SSF54534">
    <property type="entry name" value="FKBP-like"/>
    <property type="match status" value="1"/>
</dbReference>
<dbReference type="InterPro" id="IPR046357">
    <property type="entry name" value="PPIase_dom_sf"/>
</dbReference>
<dbReference type="Gene3D" id="1.10.4030.10">
    <property type="entry name" value="Porin chaperone SurA, peptide-binding domain"/>
    <property type="match status" value="1"/>
</dbReference>
<dbReference type="PANTHER" id="PTHR47529">
    <property type="entry name" value="PEPTIDYL-PROLYL CIS-TRANS ISOMERASE D"/>
    <property type="match status" value="1"/>
</dbReference>
<gene>
    <name evidence="14" type="ORF">ACFOW3_13845</name>
</gene>
<sequence>MFESIRKHSKIVMILLFLLIIPSFVLVGIDSNYFSEKSPVVARVDGDKINQTDWDNAHRMETDRMRAQSPSVDPKLLDSPQARYATLERLVRDRVLAAAAKEMHLVTSDSRLARSLQEIPAIAGLKRADGTLDAEAYRALVGTQGLTPEGFEANVRRDLSINQVIGGVMGTAFSTNAQVKLALDPLYEQREIQVVRFKSADFSAKVAPTDADLESYYKANPAKFLQMEQASVEYVVLDLDSVRSGITLNEDDLRTYYKENVARMAGKEERRASHILINASKDASSADREKAKARAAELLAQVRKAPATFADVAKKASDDKGSATAGGDLNFFGRGAMVKPFEDAAFALKKGEISDLVETDFGYHIIQLTDIKAPRQPSFEELRPTMEAELKQQQAQRKFAEVAESFTNSVYEQADSLKPMADKLKLKVQTASGLTRTPAPGAVGPLANPKFLEALFSSDSVQNKRNTEAVEIGPSQLAAGRVVQYTPTKTLPLDEVRARVRELYVGQKASELARKDGEAKLAAWKAAPATASGLGAPIQISREQVQNLPRPLIDAALHAPTADALPAWVGVDLGSEGYAVVKVNRVVPRPAPEGQRAQQERQQYMQWWASAEGQAYYEMLKKRFKAEIKAPRPSATLQAAAEN</sequence>
<dbReference type="Pfam" id="PF13616">
    <property type="entry name" value="Rotamase_3"/>
    <property type="match status" value="1"/>
</dbReference>
<keyword evidence="11" id="KW-0697">Rotamase</keyword>
<dbReference type="PROSITE" id="PS50198">
    <property type="entry name" value="PPIC_PPIASE_2"/>
    <property type="match status" value="1"/>
</dbReference>
<keyword evidence="3" id="KW-0997">Cell inner membrane</keyword>
<keyword evidence="2" id="KW-1003">Cell membrane</keyword>
<evidence type="ECO:0000256" key="3">
    <source>
        <dbReference type="ARBA" id="ARBA00022519"/>
    </source>
</evidence>
<dbReference type="InterPro" id="IPR000297">
    <property type="entry name" value="PPIase_PpiC"/>
</dbReference>
<dbReference type="InterPro" id="IPR052029">
    <property type="entry name" value="PpiD_chaperone"/>
</dbReference>
<organism evidence="14 15">
    <name type="scientific">Acidovorax facilis</name>
    <dbReference type="NCBI Taxonomy" id="12917"/>
    <lineage>
        <taxon>Bacteria</taxon>
        <taxon>Pseudomonadati</taxon>
        <taxon>Pseudomonadota</taxon>
        <taxon>Betaproteobacteria</taxon>
        <taxon>Burkholderiales</taxon>
        <taxon>Comamonadaceae</taxon>
        <taxon>Acidovorax</taxon>
    </lineage>
</organism>
<reference evidence="15" key="1">
    <citation type="journal article" date="2019" name="Int. J. Syst. Evol. Microbiol.">
        <title>The Global Catalogue of Microorganisms (GCM) 10K type strain sequencing project: providing services to taxonomists for standard genome sequencing and annotation.</title>
        <authorList>
            <consortium name="The Broad Institute Genomics Platform"/>
            <consortium name="The Broad Institute Genome Sequencing Center for Infectious Disease"/>
            <person name="Wu L."/>
            <person name="Ma J."/>
        </authorList>
    </citation>
    <scope>NUCLEOTIDE SEQUENCE [LARGE SCALE GENOMIC DNA]</scope>
    <source>
        <strain evidence="15">CCUG 2113</strain>
    </source>
</reference>
<dbReference type="SUPFAM" id="SSF109998">
    <property type="entry name" value="Triger factor/SurA peptide-binding domain-like"/>
    <property type="match status" value="1"/>
</dbReference>
<evidence type="ECO:0000256" key="2">
    <source>
        <dbReference type="ARBA" id="ARBA00022475"/>
    </source>
</evidence>
<dbReference type="Proteomes" id="UP001595693">
    <property type="component" value="Unassembled WGS sequence"/>
</dbReference>
<dbReference type="EMBL" id="JBHSAJ010000037">
    <property type="protein sequence ID" value="MFC3935698.1"/>
    <property type="molecule type" value="Genomic_DNA"/>
</dbReference>
<dbReference type="Gene3D" id="3.10.50.40">
    <property type="match status" value="1"/>
</dbReference>
<name>A0ABV8DBI7_9BURK</name>